<reference evidence="3 4" key="1">
    <citation type="submission" date="2016-10" db="EMBL/GenBank/DDBJ databases">
        <authorList>
            <person name="Varghese N."/>
            <person name="Submissions S."/>
        </authorList>
    </citation>
    <scope>NUCLEOTIDE SEQUENCE [LARGE SCALE GENOMIC DNA]</scope>
    <source>
        <strain evidence="3 4">DSM 16643</strain>
    </source>
</reference>
<feature type="domain" description="HTH arsR-type" evidence="2">
    <location>
        <begin position="73"/>
        <end position="153"/>
    </location>
</feature>
<accession>A0A1G5UV92</accession>
<dbReference type="Gene3D" id="1.10.10.10">
    <property type="entry name" value="Winged helix-like DNA-binding domain superfamily/Winged helix DNA-binding domain"/>
    <property type="match status" value="1"/>
</dbReference>
<dbReference type="EMBL" id="FMXB01000001">
    <property type="protein sequence ID" value="SDA37036.1"/>
    <property type="molecule type" value="Genomic_DNA"/>
</dbReference>
<dbReference type="InterPro" id="IPR038723">
    <property type="entry name" value="ArnR1-like_HTH"/>
</dbReference>
<sequence>MDKEELLSENLELKKENKKLRRIIEEQKLKEEQIQLKQENQELKEIIKNENISYNKIKANTPFPNHKERESAEVISLLNRSEKRIRVLESLEEESKIPSQISKDIDDSSYNISKYLKTLKEYGLVVCLNENDKRYRYYKITDKGKNYLDIIKNQ</sequence>
<keyword evidence="1" id="KW-0175">Coiled coil</keyword>
<dbReference type="Pfam" id="PF14947">
    <property type="entry name" value="HTH_45"/>
    <property type="match status" value="1"/>
</dbReference>
<evidence type="ECO:0000313" key="3">
    <source>
        <dbReference type="EMBL" id="SDA37036.1"/>
    </source>
</evidence>
<proteinExistence type="predicted"/>
<name>A0A1G5UV92_9EURY</name>
<dbReference type="InterPro" id="IPR036390">
    <property type="entry name" value="WH_DNA-bd_sf"/>
</dbReference>
<gene>
    <name evidence="3" type="ORF">SAMN02910315_00022</name>
</gene>
<dbReference type="InterPro" id="IPR001845">
    <property type="entry name" value="HTH_ArsR_DNA-bd_dom"/>
</dbReference>
<dbReference type="InterPro" id="IPR036388">
    <property type="entry name" value="WH-like_DNA-bd_sf"/>
</dbReference>
<organism evidence="3 4">
    <name type="scientific">Methanobrevibacter millerae</name>
    <dbReference type="NCBI Taxonomy" id="230361"/>
    <lineage>
        <taxon>Archaea</taxon>
        <taxon>Methanobacteriati</taxon>
        <taxon>Methanobacteriota</taxon>
        <taxon>Methanomada group</taxon>
        <taxon>Methanobacteria</taxon>
        <taxon>Methanobacteriales</taxon>
        <taxon>Methanobacteriaceae</taxon>
        <taxon>Methanobrevibacter</taxon>
    </lineage>
</organism>
<evidence type="ECO:0000313" key="4">
    <source>
        <dbReference type="Proteomes" id="UP000323439"/>
    </source>
</evidence>
<feature type="coiled-coil region" evidence="1">
    <location>
        <begin position="1"/>
        <end position="60"/>
    </location>
</feature>
<dbReference type="GO" id="GO:0003700">
    <property type="term" value="F:DNA-binding transcription factor activity"/>
    <property type="evidence" value="ECO:0007669"/>
    <property type="project" value="InterPro"/>
</dbReference>
<evidence type="ECO:0000256" key="1">
    <source>
        <dbReference type="SAM" id="Coils"/>
    </source>
</evidence>
<dbReference type="SUPFAM" id="SSF46785">
    <property type="entry name" value="Winged helix' DNA-binding domain"/>
    <property type="match status" value="1"/>
</dbReference>
<dbReference type="InterPro" id="IPR011991">
    <property type="entry name" value="ArsR-like_HTH"/>
</dbReference>
<dbReference type="Proteomes" id="UP000323439">
    <property type="component" value="Unassembled WGS sequence"/>
</dbReference>
<evidence type="ECO:0000259" key="2">
    <source>
        <dbReference type="SMART" id="SM00418"/>
    </source>
</evidence>
<dbReference type="AlphaFoldDB" id="A0A1G5UV92"/>
<dbReference type="SMART" id="SM00418">
    <property type="entry name" value="HTH_ARSR"/>
    <property type="match status" value="1"/>
</dbReference>
<protein>
    <submittedName>
        <fullName evidence="3">Winged helix-turn-helix</fullName>
    </submittedName>
</protein>
<dbReference type="CDD" id="cd00090">
    <property type="entry name" value="HTH_ARSR"/>
    <property type="match status" value="1"/>
</dbReference>
<dbReference type="OrthoDB" id="285635at2157"/>
<dbReference type="RefSeq" id="WP_149730682.1">
    <property type="nucleotide sequence ID" value="NZ_FMXB01000001.1"/>
</dbReference>
<keyword evidence="4" id="KW-1185">Reference proteome</keyword>